<feature type="compositionally biased region" description="Acidic residues" evidence="7">
    <location>
        <begin position="933"/>
        <end position="943"/>
    </location>
</feature>
<keyword evidence="10" id="KW-1185">Reference proteome</keyword>
<name>A0A427XGL3_9TREE</name>
<comment type="subcellular location">
    <subcellularLocation>
        <location evidence="1">Golgi apparatus</location>
        <location evidence="1">trans-Golgi network</location>
    </subcellularLocation>
</comment>
<dbReference type="EMBL" id="RSCE01000014">
    <property type="protein sequence ID" value="RSH77907.1"/>
    <property type="molecule type" value="Genomic_DNA"/>
</dbReference>
<comment type="similarity">
    <text evidence="2">Belongs to the VPS54 family.</text>
</comment>
<dbReference type="Pfam" id="PF07928">
    <property type="entry name" value="Vps54"/>
    <property type="match status" value="1"/>
</dbReference>
<dbReference type="GO" id="GO:0042147">
    <property type="term" value="P:retrograde transport, endosome to Golgi"/>
    <property type="evidence" value="ECO:0007669"/>
    <property type="project" value="InterPro"/>
</dbReference>
<sequence>MSRPASAAAGTPVLSSPPPSESFFSDFDGTAGSVLDTTFGDGWEPPADASALNIVSWKLGVDAQVTDGVDKRGFNAISTVLNHPTRKANPLRASRKPLPALAQPAPILPKPFPTSHYDGYLKQIAPLYETFVQSQAAAAASSSTPVSELDLQASKAADLPSLNSIPSMFFDSNFDIANPNNWTQVMDMAESSSKPGDAAIQDSLSTCLDNLERHLVHEITLRSSSFFSALANLQDLNSESSSCLTRIADLKGSLADVGGKQARKGLEIIDAQSRLRSLRVTEGGIKRVAELHDCLRIAKGMADGGDWAGALSCVEDVVKWWERNGDDESLPLTTLPAFANLPTSIAALTSNVASQVETSLSAALLSLLSTTSDFDKDTFRNAVGPMLIGLVRCGCVDALAGVWRNEVTNAIRQGLRQHLPIVDEDDIETRQTGGLQQSGQSLAQSLQTMDHHAFLTLSEVMYASMLARLHLVQQMGEEMATMLSEHSDIPTLSITARGATTPPTTSKAQFEPSEVLTSACELANTRASKIISVRSEQHAELPLDQFVAIFNESWSFVVATESLARRMIVSLRGVLSSQAKSFLVQYHAERLTKSAKFVEEETWVQIDVSPRTQHMVDLLVAAAVQDPDECFIPPRPNGTTNGEAPRSVQKFISVEDKTFFVVKATAESLTLLGDYLWIVVNLELVVTDVMSRIVEFLKSFNSRTCQVVLGAGAMRSAGLKNITAKHLALASQSLSVVVALIPYIREFIRRHLNPRQAVMLVEFDRIKRDYQEHQNEIHAKLVAIMADRLAVHCGELREIDWEATPDKEGPRGYALMLVKETATLHKVLSKYLAPQTVEVVMSQVLAASVHRLGEEYTKVEFKSDEAKQRMLQDVALIATRLTPLSETSTSISGLEKLVRDKPTPRKAVAAAMRGLLRRNGTADKDTPLAPGDVPEEEEIDEEGGGLVTEDAPPASPLPQDGNPMSPGPSTPRLGGPSSPTKLSSPVKVASPSRPAALALGSPTKPASPSASRPTTPGPAPAPVPVPAPIVMPTTPVLGSSLSNPPSPFRSPAKSPVVRPFPTKKASWGYEVRGEEPEKDVEPAPVEPVKEVEEAEEVKPTEPTPETPAQEDVAPATPAKEAVALEPEEPNAAAETETVTETKPEPEAAVEAPPAIEETTETTDKETPATPELEPEANAPPSSSPSPGPPPPPKDDTTPTSSASAAIPEPSDTPE</sequence>
<dbReference type="PANTHER" id="PTHR12965">
    <property type="entry name" value="VACUOLAR PROTEIN SORTING 54"/>
    <property type="match status" value="1"/>
</dbReference>
<dbReference type="GO" id="GO:0015031">
    <property type="term" value="P:protein transport"/>
    <property type="evidence" value="ECO:0007669"/>
    <property type="project" value="UniProtKB-KW"/>
</dbReference>
<accession>A0A427XGL3</accession>
<feature type="compositionally biased region" description="Basic and acidic residues" evidence="7">
    <location>
        <begin position="1071"/>
        <end position="1099"/>
    </location>
</feature>
<comment type="caution">
    <text evidence="9">The sequence shown here is derived from an EMBL/GenBank/DDBJ whole genome shotgun (WGS) entry which is preliminary data.</text>
</comment>
<keyword evidence="5" id="KW-0333">Golgi apparatus</keyword>
<evidence type="ECO:0000313" key="9">
    <source>
        <dbReference type="EMBL" id="RSH77907.1"/>
    </source>
</evidence>
<feature type="compositionally biased region" description="Low complexity" evidence="7">
    <location>
        <begin position="1001"/>
        <end position="1014"/>
    </location>
</feature>
<keyword evidence="6" id="KW-0175">Coiled coil</keyword>
<keyword evidence="3" id="KW-0813">Transport</keyword>
<feature type="region of interest" description="Disordered" evidence="7">
    <location>
        <begin position="1"/>
        <end position="27"/>
    </location>
</feature>
<dbReference type="OrthoDB" id="10259024at2759"/>
<dbReference type="InterPro" id="IPR012501">
    <property type="entry name" value="Vps54_C"/>
</dbReference>
<keyword evidence="4" id="KW-0653">Protein transport</keyword>
<dbReference type="GeneID" id="39587522"/>
<feature type="compositionally biased region" description="Low complexity" evidence="7">
    <location>
        <begin position="1146"/>
        <end position="1156"/>
    </location>
</feature>
<evidence type="ECO:0000256" key="2">
    <source>
        <dbReference type="ARBA" id="ARBA00009150"/>
    </source>
</evidence>
<dbReference type="STRING" id="105984.A0A427XGL3"/>
<dbReference type="GO" id="GO:0019905">
    <property type="term" value="F:syntaxin binding"/>
    <property type="evidence" value="ECO:0007669"/>
    <property type="project" value="TreeGrafter"/>
</dbReference>
<feature type="region of interest" description="Disordered" evidence="7">
    <location>
        <begin position="917"/>
        <end position="1214"/>
    </location>
</feature>
<feature type="compositionally biased region" description="Low complexity" evidence="7">
    <location>
        <begin position="1197"/>
        <end position="1214"/>
    </location>
</feature>
<evidence type="ECO:0000256" key="5">
    <source>
        <dbReference type="ARBA" id="ARBA00023034"/>
    </source>
</evidence>
<evidence type="ECO:0000313" key="10">
    <source>
        <dbReference type="Proteomes" id="UP000279236"/>
    </source>
</evidence>
<dbReference type="RefSeq" id="XP_028473054.1">
    <property type="nucleotide sequence ID" value="XM_028618687.1"/>
</dbReference>
<evidence type="ECO:0000256" key="7">
    <source>
        <dbReference type="SAM" id="MobiDB-lite"/>
    </source>
</evidence>
<feature type="compositionally biased region" description="Low complexity" evidence="7">
    <location>
        <begin position="1120"/>
        <end position="1138"/>
    </location>
</feature>
<dbReference type="InterPro" id="IPR039745">
    <property type="entry name" value="Vps54"/>
</dbReference>
<evidence type="ECO:0000256" key="1">
    <source>
        <dbReference type="ARBA" id="ARBA00004601"/>
    </source>
</evidence>
<feature type="domain" description="Vacuolar protein sorting-associated protein 54 C-terminal" evidence="8">
    <location>
        <begin position="657"/>
        <end position="788"/>
    </location>
</feature>
<dbReference type="GO" id="GO:0006896">
    <property type="term" value="P:Golgi to vacuole transport"/>
    <property type="evidence" value="ECO:0007669"/>
    <property type="project" value="TreeGrafter"/>
</dbReference>
<protein>
    <recommendedName>
        <fullName evidence="8">Vacuolar protein sorting-associated protein 54 C-terminal domain-containing protein</fullName>
    </recommendedName>
</protein>
<evidence type="ECO:0000256" key="3">
    <source>
        <dbReference type="ARBA" id="ARBA00022448"/>
    </source>
</evidence>
<feature type="compositionally biased region" description="Pro residues" evidence="7">
    <location>
        <begin position="1181"/>
        <end position="1191"/>
    </location>
</feature>
<dbReference type="Proteomes" id="UP000279236">
    <property type="component" value="Unassembled WGS sequence"/>
</dbReference>
<evidence type="ECO:0000256" key="4">
    <source>
        <dbReference type="ARBA" id="ARBA00022927"/>
    </source>
</evidence>
<reference evidence="9 10" key="1">
    <citation type="submission" date="2018-11" db="EMBL/GenBank/DDBJ databases">
        <title>Genome sequence of Apiotrichum porosum DSM 27194.</title>
        <authorList>
            <person name="Aliyu H."/>
            <person name="Gorte O."/>
            <person name="Ochsenreither K."/>
        </authorList>
    </citation>
    <scope>NUCLEOTIDE SEQUENCE [LARGE SCALE GENOMIC DNA]</scope>
    <source>
        <strain evidence="9 10">DSM 27194</strain>
    </source>
</reference>
<dbReference type="GO" id="GO:0000938">
    <property type="term" value="C:GARP complex"/>
    <property type="evidence" value="ECO:0007669"/>
    <property type="project" value="InterPro"/>
</dbReference>
<dbReference type="AlphaFoldDB" id="A0A427XGL3"/>
<feature type="compositionally biased region" description="Pro residues" evidence="7">
    <location>
        <begin position="1015"/>
        <end position="1029"/>
    </location>
</feature>
<proteinExistence type="inferred from homology"/>
<dbReference type="PANTHER" id="PTHR12965:SF0">
    <property type="entry name" value="VACUOLAR PROTEIN SORTING-ASSOCIATED PROTEIN 54"/>
    <property type="match status" value="1"/>
</dbReference>
<dbReference type="GO" id="GO:0005829">
    <property type="term" value="C:cytosol"/>
    <property type="evidence" value="ECO:0007669"/>
    <property type="project" value="GOC"/>
</dbReference>
<organism evidence="9 10">
    <name type="scientific">Apiotrichum porosum</name>
    <dbReference type="NCBI Taxonomy" id="105984"/>
    <lineage>
        <taxon>Eukaryota</taxon>
        <taxon>Fungi</taxon>
        <taxon>Dikarya</taxon>
        <taxon>Basidiomycota</taxon>
        <taxon>Agaricomycotina</taxon>
        <taxon>Tremellomycetes</taxon>
        <taxon>Trichosporonales</taxon>
        <taxon>Trichosporonaceae</taxon>
        <taxon>Apiotrichum</taxon>
    </lineage>
</organism>
<gene>
    <name evidence="9" type="ORF">EHS24_002979</name>
</gene>
<dbReference type="Gene3D" id="6.10.250.860">
    <property type="match status" value="1"/>
</dbReference>
<evidence type="ECO:0000259" key="8">
    <source>
        <dbReference type="Pfam" id="PF07928"/>
    </source>
</evidence>
<feature type="compositionally biased region" description="Low complexity" evidence="7">
    <location>
        <begin position="1167"/>
        <end position="1180"/>
    </location>
</feature>
<evidence type="ECO:0000256" key="6">
    <source>
        <dbReference type="ARBA" id="ARBA00023054"/>
    </source>
</evidence>